<evidence type="ECO:0000313" key="22">
    <source>
        <dbReference type="Proteomes" id="UP000250462"/>
    </source>
</evidence>
<evidence type="ECO:0000256" key="11">
    <source>
        <dbReference type="ARBA" id="ARBA00022967"/>
    </source>
</evidence>
<dbReference type="PANTHER" id="PTHR33751:SF13">
    <property type="entry name" value="CYTOCHROME BC1 COMPLEX CYTOCHROME C SUBUNIT"/>
    <property type="match status" value="1"/>
</dbReference>
<dbReference type="EC" id="7.1.1.8" evidence="2 17"/>
<dbReference type="Pfam" id="PF00034">
    <property type="entry name" value="Cytochrom_C"/>
    <property type="match status" value="1"/>
</dbReference>
<comment type="subunit">
    <text evidence="17">The cytochrome bc1 complex is composed of a cytochrome b (QcrB), the Rieske iron-sulfur protein (QcrA) and a diheme cytochrome c (QcrC) subunit.</text>
</comment>
<evidence type="ECO:0000313" key="21">
    <source>
        <dbReference type="EMBL" id="RAW11238.1"/>
    </source>
</evidence>
<name>A0A329QL33_9ACTN</name>
<dbReference type="InterPro" id="IPR009056">
    <property type="entry name" value="Cyt_c-like_dom"/>
</dbReference>
<evidence type="ECO:0000256" key="9">
    <source>
        <dbReference type="ARBA" id="ARBA00022723"/>
    </source>
</evidence>
<evidence type="ECO:0000256" key="16">
    <source>
        <dbReference type="ARBA" id="ARBA00029351"/>
    </source>
</evidence>
<evidence type="ECO:0000256" key="6">
    <source>
        <dbReference type="ARBA" id="ARBA00022617"/>
    </source>
</evidence>
<evidence type="ECO:0000256" key="4">
    <source>
        <dbReference type="ARBA" id="ARBA00022448"/>
    </source>
</evidence>
<dbReference type="Gene3D" id="1.10.760.10">
    <property type="entry name" value="Cytochrome c-like domain"/>
    <property type="match status" value="2"/>
</dbReference>
<dbReference type="PROSITE" id="PS51007">
    <property type="entry name" value="CYTC"/>
    <property type="match status" value="2"/>
</dbReference>
<protein>
    <recommendedName>
        <fullName evidence="3 17">Cytochrome bc1 complex cytochrome c subunit</fullName>
        <ecNumber evidence="2 17">7.1.1.8</ecNumber>
    </recommendedName>
</protein>
<evidence type="ECO:0000256" key="8">
    <source>
        <dbReference type="ARBA" id="ARBA00022692"/>
    </source>
</evidence>
<dbReference type="InterPro" id="IPR036909">
    <property type="entry name" value="Cyt_c-like_dom_sf"/>
</dbReference>
<comment type="subcellular location">
    <subcellularLocation>
        <location evidence="1 17">Cell membrane</location>
        <topology evidence="1 17">Multi-pass membrane protein</topology>
    </subcellularLocation>
</comment>
<evidence type="ECO:0000259" key="20">
    <source>
        <dbReference type="PROSITE" id="PS51007"/>
    </source>
</evidence>
<comment type="caution">
    <text evidence="21">The sequence shown here is derived from an EMBL/GenBank/DDBJ whole genome shotgun (WGS) entry which is preliminary data.</text>
</comment>
<dbReference type="Pfam" id="PF13442">
    <property type="entry name" value="Cytochrome_CBB3"/>
    <property type="match status" value="1"/>
</dbReference>
<evidence type="ECO:0000256" key="3">
    <source>
        <dbReference type="ARBA" id="ARBA00017819"/>
    </source>
</evidence>
<keyword evidence="22" id="KW-1185">Reference proteome</keyword>
<keyword evidence="6 17" id="KW-0349">Heme</keyword>
<dbReference type="PANTHER" id="PTHR33751">
    <property type="entry name" value="CBB3-TYPE CYTOCHROME C OXIDASE SUBUNIT FIXP"/>
    <property type="match status" value="1"/>
</dbReference>
<dbReference type="OrthoDB" id="9811281at2"/>
<feature type="domain" description="Cytochrome c" evidence="20">
    <location>
        <begin position="66"/>
        <end position="151"/>
    </location>
</feature>
<sequence>MRRNVSRSSAGRTGGWLSRTLSRRRRHPLAAVTVLLVVLFACGSAYAAFAPSSQSPIHGAETAQSTEVEEGRQLFAIGCASCHGLRGEGAVRENGTVLGPSLVGVGAAAVDFQVGTGRMPMGSPAAQAPVKPVAYSDEQIDALAAYVASLAPGPEIPEEEQYDTSVDGADPARGGLLFRTNCAQCHNSSGQGGALTYGQEAPNLTGVEPKYIYEAMLTGPQAMPVFNDETLRPEDKRDIIAFLEEVQEMPDPGGLGIGRVGPVSEGLWGWLVGLGGLIAFAAWIVTRSASARSATKASSARSSS</sequence>
<proteinExistence type="predicted"/>
<evidence type="ECO:0000256" key="14">
    <source>
        <dbReference type="ARBA" id="ARBA00023004"/>
    </source>
</evidence>
<dbReference type="GO" id="GO:0005886">
    <property type="term" value="C:plasma membrane"/>
    <property type="evidence" value="ECO:0007669"/>
    <property type="project" value="UniProtKB-SubCell"/>
</dbReference>
<keyword evidence="4 17" id="KW-0813">Transport</keyword>
<dbReference type="InterPro" id="IPR050597">
    <property type="entry name" value="Cytochrome_c_Oxidase_Subunit"/>
</dbReference>
<feature type="binding site" description="axial binding residue" evidence="19">
    <location>
        <position position="83"/>
    </location>
    <ligand>
        <name>heme c</name>
        <dbReference type="ChEBI" id="CHEBI:61717"/>
        <label>1</label>
    </ligand>
    <ligandPart>
        <name>Fe</name>
        <dbReference type="ChEBI" id="CHEBI:18248"/>
    </ligandPart>
</feature>
<dbReference type="PIRSF" id="PIRSF000007">
    <property type="entry name" value="Ubiq_cycred_cyc"/>
    <property type="match status" value="1"/>
</dbReference>
<evidence type="ECO:0000256" key="5">
    <source>
        <dbReference type="ARBA" id="ARBA00022475"/>
    </source>
</evidence>
<keyword evidence="9 17" id="KW-0479">Metal-binding</keyword>
<feature type="binding site" description="covalent" evidence="18">
    <location>
        <position position="82"/>
    </location>
    <ligand>
        <name>heme c</name>
        <dbReference type="ChEBI" id="CHEBI:61717"/>
        <label>1</label>
    </ligand>
</feature>
<keyword evidence="14 17" id="KW-0408">Iron</keyword>
<feature type="binding site" description="covalent" evidence="18">
    <location>
        <position position="79"/>
    </location>
    <ligand>
        <name>heme c</name>
        <dbReference type="ChEBI" id="CHEBI:61717"/>
        <label>1</label>
    </ligand>
</feature>
<dbReference type="Proteomes" id="UP000250462">
    <property type="component" value="Unassembled WGS sequence"/>
</dbReference>
<dbReference type="AlphaFoldDB" id="A0A329QL33"/>
<evidence type="ECO:0000256" key="1">
    <source>
        <dbReference type="ARBA" id="ARBA00004651"/>
    </source>
</evidence>
<keyword evidence="15 17" id="KW-0472">Membrane</keyword>
<keyword evidence="7 17" id="KW-0679">Respiratory chain</keyword>
<keyword evidence="12 17" id="KW-0249">Electron transport</keyword>
<comment type="PTM">
    <text evidence="18">Binds 2 heme c groups covalently per subunit.</text>
</comment>
<evidence type="ECO:0000256" key="10">
    <source>
        <dbReference type="ARBA" id="ARBA00022737"/>
    </source>
</evidence>
<organism evidence="21 22">
    <name type="scientific">Phytoactinopolyspora halophila</name>
    <dbReference type="NCBI Taxonomy" id="1981511"/>
    <lineage>
        <taxon>Bacteria</taxon>
        <taxon>Bacillati</taxon>
        <taxon>Actinomycetota</taxon>
        <taxon>Actinomycetes</taxon>
        <taxon>Jiangellales</taxon>
        <taxon>Jiangellaceae</taxon>
        <taxon>Phytoactinopolyspora</taxon>
    </lineage>
</organism>
<evidence type="ECO:0000256" key="13">
    <source>
        <dbReference type="ARBA" id="ARBA00022989"/>
    </source>
</evidence>
<keyword evidence="11 17" id="KW-1278">Translocase</keyword>
<feature type="binding site" description="covalent" evidence="18">
    <location>
        <position position="185"/>
    </location>
    <ligand>
        <name>heme c</name>
        <dbReference type="ChEBI" id="CHEBI:61717"/>
        <label>2</label>
    </ligand>
</feature>
<dbReference type="InterPro" id="IPR009152">
    <property type="entry name" value="bc1_cytC-su"/>
</dbReference>
<comment type="caution">
    <text evidence="17">Lacks conserved residue(s) required for the propagation of feature annotation.</text>
</comment>
<dbReference type="GO" id="GO:0008121">
    <property type="term" value="F:quinol-cytochrome-c reductase activity"/>
    <property type="evidence" value="ECO:0007669"/>
    <property type="project" value="UniProtKB-UniRule"/>
</dbReference>
<feature type="binding site" description="covalent" evidence="18">
    <location>
        <position position="182"/>
    </location>
    <ligand>
        <name>heme c</name>
        <dbReference type="ChEBI" id="CHEBI:61717"/>
        <label>2</label>
    </ligand>
</feature>
<gene>
    <name evidence="21" type="ORF">DPM12_17105</name>
</gene>
<evidence type="ECO:0000256" key="12">
    <source>
        <dbReference type="ARBA" id="ARBA00022982"/>
    </source>
</evidence>
<feature type="transmembrane region" description="Helical" evidence="17">
    <location>
        <begin position="267"/>
        <end position="286"/>
    </location>
</feature>
<keyword evidence="5 17" id="KW-1003">Cell membrane</keyword>
<dbReference type="GO" id="GO:0020037">
    <property type="term" value="F:heme binding"/>
    <property type="evidence" value="ECO:0007669"/>
    <property type="project" value="UniProtKB-UniRule"/>
</dbReference>
<comment type="catalytic activity">
    <reaction evidence="16 17">
        <text>a quinol + 2 Fe(III)-[cytochrome c](out) = a quinone + 2 Fe(II)-[cytochrome c](out) + 2 H(+)(out)</text>
        <dbReference type="Rhea" id="RHEA:11484"/>
        <dbReference type="Rhea" id="RHEA-COMP:10350"/>
        <dbReference type="Rhea" id="RHEA-COMP:14399"/>
        <dbReference type="ChEBI" id="CHEBI:15378"/>
        <dbReference type="ChEBI" id="CHEBI:24646"/>
        <dbReference type="ChEBI" id="CHEBI:29033"/>
        <dbReference type="ChEBI" id="CHEBI:29034"/>
        <dbReference type="ChEBI" id="CHEBI:132124"/>
        <dbReference type="EC" id="7.1.1.8"/>
    </reaction>
</comment>
<dbReference type="EMBL" id="QMIG01000021">
    <property type="protein sequence ID" value="RAW11238.1"/>
    <property type="molecule type" value="Genomic_DNA"/>
</dbReference>
<evidence type="ECO:0000256" key="7">
    <source>
        <dbReference type="ARBA" id="ARBA00022660"/>
    </source>
</evidence>
<feature type="domain" description="Cytochrome c" evidence="20">
    <location>
        <begin position="169"/>
        <end position="247"/>
    </location>
</feature>
<feature type="binding site" description="axial binding residue" evidence="19">
    <location>
        <position position="186"/>
    </location>
    <ligand>
        <name>heme c</name>
        <dbReference type="ChEBI" id="CHEBI:61717"/>
        <label>2</label>
    </ligand>
    <ligandPart>
        <name>Fe</name>
        <dbReference type="ChEBI" id="CHEBI:18248"/>
    </ligandPart>
</feature>
<keyword evidence="13 17" id="KW-1133">Transmembrane helix</keyword>
<evidence type="ECO:0000256" key="17">
    <source>
        <dbReference type="PIRNR" id="PIRNR000007"/>
    </source>
</evidence>
<dbReference type="SUPFAM" id="SSF46626">
    <property type="entry name" value="Cytochrome c"/>
    <property type="match status" value="2"/>
</dbReference>
<evidence type="ECO:0000256" key="2">
    <source>
        <dbReference type="ARBA" id="ARBA00012951"/>
    </source>
</evidence>
<accession>A0A329QL33</accession>
<evidence type="ECO:0000256" key="18">
    <source>
        <dbReference type="PIRSR" id="PIRSR000007-50"/>
    </source>
</evidence>
<keyword evidence="8 17" id="KW-0812">Transmembrane</keyword>
<evidence type="ECO:0000256" key="19">
    <source>
        <dbReference type="PIRSR" id="PIRSR000007-51"/>
    </source>
</evidence>
<reference evidence="21 22" key="1">
    <citation type="submission" date="2018-06" db="EMBL/GenBank/DDBJ databases">
        <title>Phytoactinopolyspora halophila sp. nov., a novel halophilic actinomycete isolated from a saline soil in China.</title>
        <authorList>
            <person name="Tang S.-K."/>
        </authorList>
    </citation>
    <scope>NUCLEOTIDE SEQUENCE [LARGE SCALE GENOMIC DNA]</scope>
    <source>
        <strain evidence="21 22">YIM 96934</strain>
    </source>
</reference>
<keyword evidence="10" id="KW-0677">Repeat</keyword>
<evidence type="ECO:0000256" key="15">
    <source>
        <dbReference type="ARBA" id="ARBA00023136"/>
    </source>
</evidence>
<dbReference type="GO" id="GO:0005506">
    <property type="term" value="F:iron ion binding"/>
    <property type="evidence" value="ECO:0007669"/>
    <property type="project" value="UniProtKB-UniRule"/>
</dbReference>